<organism evidence="1 2">
    <name type="scientific">Pomacea canaliculata</name>
    <name type="common">Golden apple snail</name>
    <dbReference type="NCBI Taxonomy" id="400727"/>
    <lineage>
        <taxon>Eukaryota</taxon>
        <taxon>Metazoa</taxon>
        <taxon>Spiralia</taxon>
        <taxon>Lophotrochozoa</taxon>
        <taxon>Mollusca</taxon>
        <taxon>Gastropoda</taxon>
        <taxon>Caenogastropoda</taxon>
        <taxon>Architaenioglossa</taxon>
        <taxon>Ampullarioidea</taxon>
        <taxon>Ampullariidae</taxon>
        <taxon>Pomacea</taxon>
    </lineage>
</organism>
<protein>
    <submittedName>
        <fullName evidence="1">Uncharacterized protein</fullName>
    </submittedName>
</protein>
<dbReference type="Proteomes" id="UP000245119">
    <property type="component" value="Linkage Group LG5"/>
</dbReference>
<evidence type="ECO:0000313" key="1">
    <source>
        <dbReference type="EMBL" id="PVD30356.1"/>
    </source>
</evidence>
<sequence length="144" mass="16298">MGSSPSSGSNSQQDDDDGVLETFETVEHEEYLIVGKNTSSQDILHPAIDQVAAVEPRGFSMFMTCTSSPWTGPAEADLMMSSNMQHSSVKDIPFLVNPCLGERERICSMLNHLDLEIRQFDWAKYLYDFEFEQKVLRDLNIGYH</sequence>
<name>A0A2T7PAC2_POMCA</name>
<dbReference type="EMBL" id="PZQS01000005">
    <property type="protein sequence ID" value="PVD30356.1"/>
    <property type="molecule type" value="Genomic_DNA"/>
</dbReference>
<reference evidence="1 2" key="1">
    <citation type="submission" date="2018-04" db="EMBL/GenBank/DDBJ databases">
        <title>The genome of golden apple snail Pomacea canaliculata provides insight into stress tolerance and invasive adaptation.</title>
        <authorList>
            <person name="Liu C."/>
            <person name="Liu B."/>
            <person name="Ren Y."/>
            <person name="Zhang Y."/>
            <person name="Wang H."/>
            <person name="Li S."/>
            <person name="Jiang F."/>
            <person name="Yin L."/>
            <person name="Zhang G."/>
            <person name="Qian W."/>
            <person name="Fan W."/>
        </authorList>
    </citation>
    <scope>NUCLEOTIDE SEQUENCE [LARGE SCALE GENOMIC DNA]</scope>
    <source>
        <strain evidence="1">SZHN2017</strain>
        <tissue evidence="1">Muscle</tissue>
    </source>
</reference>
<accession>A0A2T7PAC2</accession>
<proteinExistence type="predicted"/>
<evidence type="ECO:0000313" key="2">
    <source>
        <dbReference type="Proteomes" id="UP000245119"/>
    </source>
</evidence>
<dbReference type="AlphaFoldDB" id="A0A2T7PAC2"/>
<gene>
    <name evidence="1" type="ORF">C0Q70_09620</name>
</gene>
<keyword evidence="2" id="KW-1185">Reference proteome</keyword>
<comment type="caution">
    <text evidence="1">The sequence shown here is derived from an EMBL/GenBank/DDBJ whole genome shotgun (WGS) entry which is preliminary data.</text>
</comment>